<evidence type="ECO:0000256" key="5">
    <source>
        <dbReference type="ARBA" id="ARBA00022801"/>
    </source>
</evidence>
<comment type="similarity">
    <text evidence="2">Belongs to the peptidase S41B family.</text>
</comment>
<evidence type="ECO:0000256" key="4">
    <source>
        <dbReference type="ARBA" id="ARBA00022670"/>
    </source>
</evidence>
<dbReference type="SUPFAM" id="SSF50156">
    <property type="entry name" value="PDZ domain-like"/>
    <property type="match status" value="1"/>
</dbReference>
<dbReference type="Gene3D" id="3.30.750.44">
    <property type="match status" value="1"/>
</dbReference>
<evidence type="ECO:0000256" key="6">
    <source>
        <dbReference type="ARBA" id="ARBA00022825"/>
    </source>
</evidence>
<sequence>MRKVLTHHVRAPRNAVSKLSFLMVVAGLLASMPSAVLAQSGQVGLPRFPSISPDGSELIFSWRGDLWRAPTTGGQAVRLTRHDLDDLHSSWSPDGEWIVFASMRDGHLNLWRMRRDGSELTQLTHSDQHLRNPAYGLDERGEPVITFSGMLVADVYRDQRPYRLSPEGGEYRRLHGAFGSEPQLSPNGRYVVFTRGGAYHDWNRRHYRGPDAMNVWLYDRKSETFEPLTERDGDDGKARWVDDDTLLFMSDREDRTVNLYRMELADERRIERLTDFDERDLQHFDVARDGSLAVLQIWDSLMTLDLQAPDAEPEAIALRAPDDGRDTHALRRIDRDVSEAALSPDGKTMAYIAYGRVYVRHVDEQSPTLAVTPGSHARHEDLAWSPDGLRLYFVNDADGTESIYEARVALTRDEVRRTHERQRRRGRATSRRWDGDATVSLTAIDPIVESTLDEEEKPEAERNPDIQVRGEEPEDPFAPQDPGLMLDPSLLPLPTEPTEIPEPTPPPQLEADSIPEEELEEEPPDDVPAERDPTRWHDAIQFVVRPVVASEHNDRDVSPSPDGRSLAFRRGRGDLVIHDLHSKESRTLVEGWDSFMHWRWSPDGRYIAYTQNDLDFSANIFVVPADGSSEPVNITRHPRNDLNPRWSADGRKLSFISNRSGENYDLYRVYLDRELETLTPRGLSTYYRDAREAARDTAPLPVEGNDDTRTMEEAPELELEDAWRRIEPITASPTHHTGNEMTPGGARYVFNAGNEGLVAMNWDGSQRTRIAPSANVQQLNLTGEQVVFIRSGRVGVANLSGNGSTRYLDISDRIRIDRRQQAWQKFHEAARVIGENFYRQDMKGLDWPKVVAEYASLIRRTRTPSEFSDIANRLMGELAASHMGVSNPGPVSSLREPSGRLGIEYRRIVSRNEERIGYRVTGILPEGPATLGPMPLEPGDIITEIGLQPFEEDETLRQRLRGQVDQEVVVTFDRPGRDGYTEYRTILTTVSLTGYARLKYDAFREKSRHRVEELSDGRLGYLHIQAMNQTSLEGFQGDLYAAAEGKEGLIIDVRNNGGGNTTDRILTSIMAGEHAYTVPAGVDPANTGHYPQDRLDAPRYTLPVNMLANEKSYSNAEILAHAFRTLGRGHLVGEQTYGGVISTNSHTLIDGATVRRPFRGWYLPDGTDMEHNGAMPHLRVEQRPEDEVADRDRQLERAVADLLERIETEEDEG</sequence>
<dbReference type="SMART" id="SM00245">
    <property type="entry name" value="TSPc"/>
    <property type="match status" value="1"/>
</dbReference>
<proteinExistence type="inferred from homology"/>
<dbReference type="InterPro" id="IPR028204">
    <property type="entry name" value="Tricorn_C1"/>
</dbReference>
<evidence type="ECO:0000313" key="10">
    <source>
        <dbReference type="Proteomes" id="UP000486760"/>
    </source>
</evidence>
<dbReference type="Pfam" id="PF26549">
    <property type="entry name" value="Tricorn_N"/>
    <property type="match status" value="1"/>
</dbReference>
<reference evidence="9 10" key="1">
    <citation type="submission" date="2019-08" db="EMBL/GenBank/DDBJ databases">
        <title>Bioinformatics analysis of the strain L3 and L5.</title>
        <authorList>
            <person name="Li X."/>
        </authorList>
    </citation>
    <scope>NUCLEOTIDE SEQUENCE [LARGE SCALE GENOMIC DNA]</scope>
    <source>
        <strain evidence="9 10">L5</strain>
    </source>
</reference>
<dbReference type="Gene3D" id="2.30.42.10">
    <property type="match status" value="1"/>
</dbReference>
<dbReference type="Gene3D" id="2.120.10.30">
    <property type="entry name" value="TolB, C-terminal domain"/>
    <property type="match status" value="2"/>
</dbReference>
<dbReference type="InterPro" id="IPR001478">
    <property type="entry name" value="PDZ"/>
</dbReference>
<keyword evidence="10" id="KW-1185">Reference proteome</keyword>
<dbReference type="InterPro" id="IPR005151">
    <property type="entry name" value="Tail-specific_protease"/>
</dbReference>
<comment type="caution">
    <text evidence="9">The sequence shown here is derived from an EMBL/GenBank/DDBJ whole genome shotgun (WGS) entry which is preliminary data.</text>
</comment>
<comment type="subcellular location">
    <subcellularLocation>
        <location evidence="1">Cytoplasm</location>
    </subcellularLocation>
</comment>
<dbReference type="GO" id="GO:0005737">
    <property type="term" value="C:cytoplasm"/>
    <property type="evidence" value="ECO:0007669"/>
    <property type="project" value="UniProtKB-SubCell"/>
</dbReference>
<dbReference type="SUPFAM" id="SSF52096">
    <property type="entry name" value="ClpP/crotonase"/>
    <property type="match status" value="1"/>
</dbReference>
<feature type="domain" description="PDZ" evidence="8">
    <location>
        <begin position="890"/>
        <end position="945"/>
    </location>
</feature>
<accession>A0A7V7KI56</accession>
<evidence type="ECO:0000259" key="8">
    <source>
        <dbReference type="PROSITE" id="PS50106"/>
    </source>
</evidence>
<name>A0A7V7KI56_9GAMM</name>
<feature type="compositionally biased region" description="Basic and acidic residues" evidence="7">
    <location>
        <begin position="459"/>
        <end position="471"/>
    </location>
</feature>
<dbReference type="Pfam" id="PF14684">
    <property type="entry name" value="Tricorn_C1"/>
    <property type="match status" value="1"/>
</dbReference>
<evidence type="ECO:0000313" key="9">
    <source>
        <dbReference type="EMBL" id="KAA0013041.1"/>
    </source>
</evidence>
<protein>
    <submittedName>
        <fullName evidence="9">Peptidase S41</fullName>
    </submittedName>
</protein>
<dbReference type="PROSITE" id="PS50106">
    <property type="entry name" value="PDZ"/>
    <property type="match status" value="1"/>
</dbReference>
<keyword evidence="3" id="KW-0963">Cytoplasm</keyword>
<dbReference type="PANTHER" id="PTHR43253:SF1">
    <property type="entry name" value="TRICORN PROTEASE HOMOLOG 2-RELATED"/>
    <property type="match status" value="1"/>
</dbReference>
<dbReference type="Gene3D" id="2.120.10.60">
    <property type="entry name" value="Tricorn protease N-terminal domain"/>
    <property type="match status" value="1"/>
</dbReference>
<dbReference type="Pfam" id="PF07676">
    <property type="entry name" value="PD40"/>
    <property type="match status" value="4"/>
</dbReference>
<dbReference type="Proteomes" id="UP000486760">
    <property type="component" value="Unassembled WGS sequence"/>
</dbReference>
<dbReference type="InterPro" id="IPR011659">
    <property type="entry name" value="WD40"/>
</dbReference>
<evidence type="ECO:0000256" key="2">
    <source>
        <dbReference type="ARBA" id="ARBA00008524"/>
    </source>
</evidence>
<dbReference type="GO" id="GO:0006508">
    <property type="term" value="P:proteolysis"/>
    <property type="evidence" value="ECO:0007669"/>
    <property type="project" value="UniProtKB-KW"/>
</dbReference>
<dbReference type="EMBL" id="VTPY01000003">
    <property type="protein sequence ID" value="KAA0013041.1"/>
    <property type="molecule type" value="Genomic_DNA"/>
</dbReference>
<organism evidence="9 10">
    <name type="scientific">Billgrantia pellis</name>
    <dbReference type="NCBI Taxonomy" id="2606936"/>
    <lineage>
        <taxon>Bacteria</taxon>
        <taxon>Pseudomonadati</taxon>
        <taxon>Pseudomonadota</taxon>
        <taxon>Gammaproteobacteria</taxon>
        <taxon>Oceanospirillales</taxon>
        <taxon>Halomonadaceae</taxon>
        <taxon>Billgrantia</taxon>
    </lineage>
</organism>
<dbReference type="GO" id="GO:0008236">
    <property type="term" value="F:serine-type peptidase activity"/>
    <property type="evidence" value="ECO:0007669"/>
    <property type="project" value="UniProtKB-KW"/>
</dbReference>
<keyword evidence="4" id="KW-0645">Protease</keyword>
<feature type="region of interest" description="Disordered" evidence="7">
    <location>
        <begin position="444"/>
        <end position="532"/>
    </location>
</feature>
<dbReference type="AlphaFoldDB" id="A0A7V7KI56"/>
<dbReference type="PANTHER" id="PTHR43253">
    <property type="entry name" value="TRICORN PROTEASE HOMOLOG 2-RELATED"/>
    <property type="match status" value="1"/>
</dbReference>
<dbReference type="InterPro" id="IPR036034">
    <property type="entry name" value="PDZ_sf"/>
</dbReference>
<dbReference type="SUPFAM" id="SSF82171">
    <property type="entry name" value="DPP6 N-terminal domain-like"/>
    <property type="match status" value="1"/>
</dbReference>
<evidence type="ECO:0000256" key="1">
    <source>
        <dbReference type="ARBA" id="ARBA00004496"/>
    </source>
</evidence>
<dbReference type="InterPro" id="IPR012393">
    <property type="entry name" value="Tricorn_protease"/>
</dbReference>
<feature type="compositionally biased region" description="Low complexity" evidence="7">
    <location>
        <begin position="488"/>
        <end position="498"/>
    </location>
</feature>
<keyword evidence="6" id="KW-0720">Serine protease</keyword>
<dbReference type="Gene3D" id="3.90.226.10">
    <property type="entry name" value="2-enoyl-CoA Hydratase, Chain A, domain 1"/>
    <property type="match status" value="1"/>
</dbReference>
<dbReference type="RefSeq" id="WP_149327994.1">
    <property type="nucleotide sequence ID" value="NZ_VTPY01000003.1"/>
</dbReference>
<dbReference type="CDD" id="cd07562">
    <property type="entry name" value="Peptidase_S41_TRI"/>
    <property type="match status" value="1"/>
</dbReference>
<evidence type="ECO:0000256" key="3">
    <source>
        <dbReference type="ARBA" id="ARBA00022490"/>
    </source>
</evidence>
<keyword evidence="5" id="KW-0378">Hydrolase</keyword>
<dbReference type="InterPro" id="IPR011042">
    <property type="entry name" value="6-blade_b-propeller_TolB-like"/>
</dbReference>
<dbReference type="SUPFAM" id="SSF69304">
    <property type="entry name" value="Tricorn protease N-terminal domain"/>
    <property type="match status" value="1"/>
</dbReference>
<evidence type="ECO:0000256" key="7">
    <source>
        <dbReference type="SAM" id="MobiDB-lite"/>
    </source>
</evidence>
<feature type="compositionally biased region" description="Acidic residues" evidence="7">
    <location>
        <begin position="513"/>
        <end position="527"/>
    </location>
</feature>
<dbReference type="Pfam" id="PF03572">
    <property type="entry name" value="Peptidase_S41"/>
    <property type="match status" value="1"/>
</dbReference>
<dbReference type="InterPro" id="IPR029045">
    <property type="entry name" value="ClpP/crotonase-like_dom_sf"/>
</dbReference>
<gene>
    <name evidence="9" type="ORF">F0A17_09025</name>
</gene>